<reference evidence="2" key="1">
    <citation type="submission" date="2020-05" db="EMBL/GenBank/DDBJ databases">
        <authorList>
            <person name="Chiriac C."/>
            <person name="Salcher M."/>
            <person name="Ghai R."/>
            <person name="Kavagutti S V."/>
        </authorList>
    </citation>
    <scope>NUCLEOTIDE SEQUENCE</scope>
</reference>
<feature type="transmembrane region" description="Helical" evidence="1">
    <location>
        <begin position="6"/>
        <end position="24"/>
    </location>
</feature>
<evidence type="ECO:0000313" key="2">
    <source>
        <dbReference type="EMBL" id="CAB4692056.1"/>
    </source>
</evidence>
<name>A0A6J6P003_9ZZZZ</name>
<feature type="transmembrane region" description="Helical" evidence="1">
    <location>
        <begin position="36"/>
        <end position="60"/>
    </location>
</feature>
<dbReference type="Pfam" id="PF05437">
    <property type="entry name" value="AzlD"/>
    <property type="match status" value="1"/>
</dbReference>
<proteinExistence type="predicted"/>
<dbReference type="InterPro" id="IPR008407">
    <property type="entry name" value="Brnchd-chn_aa_trnsp_AzlD"/>
</dbReference>
<dbReference type="EMBL" id="CAEZXP010000001">
    <property type="protein sequence ID" value="CAB4692056.1"/>
    <property type="molecule type" value="Genomic_DNA"/>
</dbReference>
<keyword evidence="1" id="KW-1133">Transmembrane helix</keyword>
<dbReference type="AlphaFoldDB" id="A0A6J6P003"/>
<keyword evidence="1" id="KW-0472">Membrane</keyword>
<keyword evidence="1" id="KW-0812">Transmembrane</keyword>
<accession>A0A6J6P003</accession>
<feature type="transmembrane region" description="Helical" evidence="1">
    <location>
        <begin position="80"/>
        <end position="99"/>
    </location>
</feature>
<organism evidence="2">
    <name type="scientific">freshwater metagenome</name>
    <dbReference type="NCBI Taxonomy" id="449393"/>
    <lineage>
        <taxon>unclassified sequences</taxon>
        <taxon>metagenomes</taxon>
        <taxon>ecological metagenomes</taxon>
    </lineage>
</organism>
<sequence length="100" mass="10366">MSWTAIIVLAIGVYAMKAAGPLLFAGRSLPERWEGVATMVAVPLLAALVVTQTVTAGHHFVLDARLPALGVAAAAVALRFPFLVVVLLGGGTCALLRLLF</sequence>
<protein>
    <submittedName>
        <fullName evidence="2">Unannotated protein</fullName>
    </submittedName>
</protein>
<evidence type="ECO:0000256" key="1">
    <source>
        <dbReference type="SAM" id="Phobius"/>
    </source>
</evidence>
<gene>
    <name evidence="2" type="ORF">UFOPK2399_00788</name>
</gene>